<reference evidence="5 6" key="1">
    <citation type="submission" date="2020-01" db="EMBL/GenBank/DDBJ databases">
        <title>Investigation of new actinobacteria for the biodesulphurisation of diesel fuel.</title>
        <authorList>
            <person name="Athi Narayanan S.M."/>
        </authorList>
    </citation>
    <scope>NUCLEOTIDE SEQUENCE [LARGE SCALE GENOMIC DNA]</scope>
    <source>
        <strain evidence="5 6">213E</strain>
    </source>
</reference>
<dbReference type="SUPFAM" id="SSF50891">
    <property type="entry name" value="Cyclophilin-like"/>
    <property type="match status" value="1"/>
</dbReference>
<keyword evidence="6" id="KW-1185">Reference proteome</keyword>
<dbReference type="Gene3D" id="3.30.1360.40">
    <property type="match status" value="1"/>
</dbReference>
<name>A0A7K3LJQ7_9ACTN</name>
<keyword evidence="1" id="KW-0547">Nucleotide-binding</keyword>
<dbReference type="PANTHER" id="PTHR34698:SF2">
    <property type="entry name" value="5-OXOPROLINASE SUBUNIT B"/>
    <property type="match status" value="1"/>
</dbReference>
<sequence>MSELSRSELPAGPDAVLLDFAGAPDAARAVTHTDHRLRAAWAAGELPTLTDIVPSAETVLVQFESGSGVDHLGLRRVLRSAGTGSAGIADAGADEVRIPVDYDGHDLAAVAGALDVGVDTVVRMHSQTRWRVQFMGFAPGFGYLVPADDPNHPLTRIGRRDEPRTRVPAGSVAIAAGYSAVYPRQSPGGWNLLGHTDIILWDEHAPNPSTLSAGMTVIFDDVTGRQK</sequence>
<dbReference type="InterPro" id="IPR003833">
    <property type="entry name" value="CT_C_D"/>
</dbReference>
<dbReference type="EMBL" id="JAADZU010000005">
    <property type="protein sequence ID" value="NDK88438.1"/>
    <property type="molecule type" value="Genomic_DNA"/>
</dbReference>
<dbReference type="PANTHER" id="PTHR34698">
    <property type="entry name" value="5-OXOPROLINASE SUBUNIT B"/>
    <property type="match status" value="1"/>
</dbReference>
<dbReference type="Pfam" id="PF02682">
    <property type="entry name" value="CT_C_D"/>
    <property type="match status" value="1"/>
</dbReference>
<dbReference type="GO" id="GO:0005524">
    <property type="term" value="F:ATP binding"/>
    <property type="evidence" value="ECO:0007669"/>
    <property type="project" value="UniProtKB-KW"/>
</dbReference>
<evidence type="ECO:0000313" key="5">
    <source>
        <dbReference type="EMBL" id="NDK88438.1"/>
    </source>
</evidence>
<gene>
    <name evidence="5" type="ORF">GYA93_02410</name>
</gene>
<dbReference type="Gene3D" id="2.40.100.10">
    <property type="entry name" value="Cyclophilin-like"/>
    <property type="match status" value="1"/>
</dbReference>
<dbReference type="InterPro" id="IPR029000">
    <property type="entry name" value="Cyclophilin-like_dom_sf"/>
</dbReference>
<accession>A0A7K3LJQ7</accession>
<keyword evidence="3" id="KW-0067">ATP-binding</keyword>
<proteinExistence type="predicted"/>
<dbReference type="InterPro" id="IPR010016">
    <property type="entry name" value="PxpB"/>
</dbReference>
<dbReference type="SMART" id="SM00796">
    <property type="entry name" value="AHS1"/>
    <property type="match status" value="1"/>
</dbReference>
<organism evidence="5 6">
    <name type="scientific">Gordonia desulfuricans</name>
    <dbReference type="NCBI Taxonomy" id="89051"/>
    <lineage>
        <taxon>Bacteria</taxon>
        <taxon>Bacillati</taxon>
        <taxon>Actinomycetota</taxon>
        <taxon>Actinomycetes</taxon>
        <taxon>Mycobacteriales</taxon>
        <taxon>Gordoniaceae</taxon>
        <taxon>Gordonia</taxon>
    </lineage>
</organism>
<dbReference type="Proteomes" id="UP000466307">
    <property type="component" value="Unassembled WGS sequence"/>
</dbReference>
<evidence type="ECO:0000256" key="3">
    <source>
        <dbReference type="ARBA" id="ARBA00022840"/>
    </source>
</evidence>
<protein>
    <submittedName>
        <fullName evidence="5">Allophanate hydrolase subunit 1</fullName>
    </submittedName>
</protein>
<evidence type="ECO:0000256" key="2">
    <source>
        <dbReference type="ARBA" id="ARBA00022801"/>
    </source>
</evidence>
<evidence type="ECO:0000313" key="6">
    <source>
        <dbReference type="Proteomes" id="UP000466307"/>
    </source>
</evidence>
<evidence type="ECO:0000259" key="4">
    <source>
        <dbReference type="SMART" id="SM00796"/>
    </source>
</evidence>
<dbReference type="GO" id="GO:0016787">
    <property type="term" value="F:hydrolase activity"/>
    <property type="evidence" value="ECO:0007669"/>
    <property type="project" value="UniProtKB-KW"/>
</dbReference>
<dbReference type="AlphaFoldDB" id="A0A7K3LJQ7"/>
<keyword evidence="2 5" id="KW-0378">Hydrolase</keyword>
<evidence type="ECO:0000256" key="1">
    <source>
        <dbReference type="ARBA" id="ARBA00022741"/>
    </source>
</evidence>
<feature type="domain" description="Carboxyltransferase" evidence="4">
    <location>
        <begin position="9"/>
        <end position="211"/>
    </location>
</feature>
<dbReference type="SUPFAM" id="SSF160467">
    <property type="entry name" value="PH0987 N-terminal domain-like"/>
    <property type="match status" value="1"/>
</dbReference>
<dbReference type="RefSeq" id="WP_059037798.1">
    <property type="nucleotide sequence ID" value="NZ_JAADZU010000005.1"/>
</dbReference>
<comment type="caution">
    <text evidence="5">The sequence shown here is derived from an EMBL/GenBank/DDBJ whole genome shotgun (WGS) entry which is preliminary data.</text>
</comment>